<name>A0A0N5CXF0_THECL</name>
<keyword evidence="1" id="KW-0812">Transmembrane</keyword>
<evidence type="ECO:0000256" key="1">
    <source>
        <dbReference type="SAM" id="Phobius"/>
    </source>
</evidence>
<evidence type="ECO:0000313" key="5">
    <source>
        <dbReference type="WBParaSite" id="TCLT_0000507401-mRNA-1"/>
    </source>
</evidence>
<sequence length="172" mass="19737">MSSVFDKISPRHKLKLIMWLILLFIIVGVVVVVLIFTISKMHSVSSSSLHVPLRLEGHFLVIEGPLLKFDGRLLLKNSEQFTIHANKIQRQLNVIYRQSEYELVYSGSEVTQFRFVPAIPALDVTFILKVRSDVDIDVINFLDVLRNYVRARGFDGNTIDDKSISLEIKHFP</sequence>
<evidence type="ECO:0000313" key="3">
    <source>
        <dbReference type="EMBL" id="VDN02266.1"/>
    </source>
</evidence>
<dbReference type="AlphaFoldDB" id="A0A0N5CXF0"/>
<dbReference type="InterPro" id="IPR000082">
    <property type="entry name" value="SEA_dom"/>
</dbReference>
<organism evidence="5">
    <name type="scientific">Thelazia callipaeda</name>
    <name type="common">Oriental eyeworm</name>
    <name type="synonym">Parasitic nematode</name>
    <dbReference type="NCBI Taxonomy" id="103827"/>
    <lineage>
        <taxon>Eukaryota</taxon>
        <taxon>Metazoa</taxon>
        <taxon>Ecdysozoa</taxon>
        <taxon>Nematoda</taxon>
        <taxon>Chromadorea</taxon>
        <taxon>Rhabditida</taxon>
        <taxon>Spirurina</taxon>
        <taxon>Spiruromorpha</taxon>
        <taxon>Thelazioidea</taxon>
        <taxon>Thelaziidae</taxon>
        <taxon>Thelazia</taxon>
    </lineage>
</organism>
<dbReference type="Proteomes" id="UP000276776">
    <property type="component" value="Unassembled WGS sequence"/>
</dbReference>
<dbReference type="EMBL" id="UYYF01004318">
    <property type="protein sequence ID" value="VDN02266.1"/>
    <property type="molecule type" value="Genomic_DNA"/>
</dbReference>
<dbReference type="InterPro" id="IPR036364">
    <property type="entry name" value="SEA_dom_sf"/>
</dbReference>
<gene>
    <name evidence="3" type="ORF">TCLT_LOCUS5063</name>
</gene>
<accession>A0A0N5CXF0</accession>
<keyword evidence="1" id="KW-0472">Membrane</keyword>
<keyword evidence="4" id="KW-1185">Reference proteome</keyword>
<feature type="domain" description="SEA" evidence="2">
    <location>
        <begin position="68"/>
        <end position="133"/>
    </location>
</feature>
<dbReference type="SUPFAM" id="SSF82671">
    <property type="entry name" value="SEA domain"/>
    <property type="match status" value="1"/>
</dbReference>
<dbReference type="Pfam" id="PF01390">
    <property type="entry name" value="SEA"/>
    <property type="match status" value="1"/>
</dbReference>
<keyword evidence="1" id="KW-1133">Transmembrane helix</keyword>
<reference evidence="5" key="1">
    <citation type="submission" date="2017-02" db="UniProtKB">
        <authorList>
            <consortium name="WormBaseParasite"/>
        </authorList>
    </citation>
    <scope>IDENTIFICATION</scope>
</reference>
<proteinExistence type="predicted"/>
<evidence type="ECO:0000313" key="4">
    <source>
        <dbReference type="Proteomes" id="UP000276776"/>
    </source>
</evidence>
<evidence type="ECO:0000259" key="2">
    <source>
        <dbReference type="Pfam" id="PF01390"/>
    </source>
</evidence>
<feature type="transmembrane region" description="Helical" evidence="1">
    <location>
        <begin position="16"/>
        <end position="38"/>
    </location>
</feature>
<protein>
    <submittedName>
        <fullName evidence="5">SEA domain-containing protein</fullName>
    </submittedName>
</protein>
<reference evidence="3 4" key="2">
    <citation type="submission" date="2018-11" db="EMBL/GenBank/DDBJ databases">
        <authorList>
            <consortium name="Pathogen Informatics"/>
        </authorList>
    </citation>
    <scope>NUCLEOTIDE SEQUENCE [LARGE SCALE GENOMIC DNA]</scope>
</reference>
<dbReference type="OMA" id="NHIYRQS"/>
<dbReference type="Gene3D" id="3.30.70.960">
    <property type="entry name" value="SEA domain"/>
    <property type="match status" value="1"/>
</dbReference>
<dbReference type="WBParaSite" id="TCLT_0000507401-mRNA-1">
    <property type="protein sequence ID" value="TCLT_0000507401-mRNA-1"/>
    <property type="gene ID" value="TCLT_0000507401"/>
</dbReference>
<dbReference type="OrthoDB" id="5815108at2759"/>